<dbReference type="GO" id="GO:0005765">
    <property type="term" value="C:lysosomal membrane"/>
    <property type="evidence" value="ECO:0007669"/>
    <property type="project" value="TreeGrafter"/>
</dbReference>
<dbReference type="InterPro" id="IPR036259">
    <property type="entry name" value="MFS_trans_sf"/>
</dbReference>
<dbReference type="GO" id="GO:0022857">
    <property type="term" value="F:transmembrane transporter activity"/>
    <property type="evidence" value="ECO:0007669"/>
    <property type="project" value="InterPro"/>
</dbReference>
<dbReference type="InterPro" id="IPR051068">
    <property type="entry name" value="MFS_Domain-Containing_Protein"/>
</dbReference>
<keyword evidence="4 7" id="KW-1133">Transmembrane helix</keyword>
<keyword evidence="5 7" id="KW-0472">Membrane</keyword>
<keyword evidence="3 7" id="KW-0812">Transmembrane</keyword>
<feature type="compositionally biased region" description="Polar residues" evidence="6">
    <location>
        <begin position="1"/>
        <end position="20"/>
    </location>
</feature>
<accession>A0AAD8YDB3</accession>
<feature type="transmembrane region" description="Helical" evidence="7">
    <location>
        <begin position="98"/>
        <end position="121"/>
    </location>
</feature>
<dbReference type="GO" id="GO:0012505">
    <property type="term" value="C:endomembrane system"/>
    <property type="evidence" value="ECO:0007669"/>
    <property type="project" value="UniProtKB-SubCell"/>
</dbReference>
<feature type="region of interest" description="Disordered" evidence="6">
    <location>
        <begin position="1"/>
        <end position="46"/>
    </location>
</feature>
<dbReference type="Pfam" id="PF07690">
    <property type="entry name" value="MFS_1"/>
    <property type="match status" value="1"/>
</dbReference>
<evidence type="ECO:0000256" key="2">
    <source>
        <dbReference type="ARBA" id="ARBA00022448"/>
    </source>
</evidence>
<evidence type="ECO:0000256" key="4">
    <source>
        <dbReference type="ARBA" id="ARBA00022989"/>
    </source>
</evidence>
<feature type="transmembrane region" description="Helical" evidence="7">
    <location>
        <begin position="199"/>
        <end position="221"/>
    </location>
</feature>
<comment type="caution">
    <text evidence="9">The sequence shown here is derived from an EMBL/GenBank/DDBJ whole genome shotgun (WGS) entry which is preliminary data.</text>
</comment>
<dbReference type="Proteomes" id="UP001224775">
    <property type="component" value="Unassembled WGS sequence"/>
</dbReference>
<evidence type="ECO:0000313" key="10">
    <source>
        <dbReference type="Proteomes" id="UP001224775"/>
    </source>
</evidence>
<feature type="transmembrane region" description="Helical" evidence="7">
    <location>
        <begin position="241"/>
        <end position="258"/>
    </location>
</feature>
<evidence type="ECO:0000256" key="7">
    <source>
        <dbReference type="SAM" id="Phobius"/>
    </source>
</evidence>
<dbReference type="InterPro" id="IPR020846">
    <property type="entry name" value="MFS_dom"/>
</dbReference>
<dbReference type="EMBL" id="JATAAI010000008">
    <property type="protein sequence ID" value="KAK1743703.1"/>
    <property type="molecule type" value="Genomic_DNA"/>
</dbReference>
<dbReference type="PROSITE" id="PS50850">
    <property type="entry name" value="MFS"/>
    <property type="match status" value="1"/>
</dbReference>
<name>A0AAD8YDB3_9STRA</name>
<evidence type="ECO:0000259" key="8">
    <source>
        <dbReference type="PROSITE" id="PS50850"/>
    </source>
</evidence>
<dbReference type="AlphaFoldDB" id="A0AAD8YDB3"/>
<dbReference type="PANTHER" id="PTHR23510">
    <property type="entry name" value="INNER MEMBRANE TRANSPORT PROTEIN YAJR"/>
    <property type="match status" value="1"/>
</dbReference>
<dbReference type="InterPro" id="IPR011701">
    <property type="entry name" value="MFS"/>
</dbReference>
<feature type="transmembrane region" description="Helical" evidence="7">
    <location>
        <begin position="329"/>
        <end position="353"/>
    </location>
</feature>
<evidence type="ECO:0000313" key="9">
    <source>
        <dbReference type="EMBL" id="KAK1743703.1"/>
    </source>
</evidence>
<gene>
    <name evidence="9" type="ORF">QTG54_005300</name>
</gene>
<feature type="compositionally biased region" description="Low complexity" evidence="6">
    <location>
        <begin position="21"/>
        <end position="38"/>
    </location>
</feature>
<feature type="transmembrane region" description="Helical" evidence="7">
    <location>
        <begin position="455"/>
        <end position="473"/>
    </location>
</feature>
<keyword evidence="2" id="KW-0813">Transport</keyword>
<protein>
    <submittedName>
        <fullName evidence="9">MFS transporter</fullName>
    </submittedName>
</protein>
<dbReference type="PANTHER" id="PTHR23510:SF3">
    <property type="entry name" value="MAJOR FACILITATOR SUPERFAMILY DOMAIN-CONTAINING PROTEIN 8"/>
    <property type="match status" value="1"/>
</dbReference>
<proteinExistence type="predicted"/>
<organism evidence="9 10">
    <name type="scientific">Skeletonema marinoi</name>
    <dbReference type="NCBI Taxonomy" id="267567"/>
    <lineage>
        <taxon>Eukaryota</taxon>
        <taxon>Sar</taxon>
        <taxon>Stramenopiles</taxon>
        <taxon>Ochrophyta</taxon>
        <taxon>Bacillariophyta</taxon>
        <taxon>Coscinodiscophyceae</taxon>
        <taxon>Thalassiosirophycidae</taxon>
        <taxon>Thalassiosirales</taxon>
        <taxon>Skeletonemataceae</taxon>
        <taxon>Skeletonema</taxon>
        <taxon>Skeletonema marinoi-dohrnii complex</taxon>
    </lineage>
</organism>
<feature type="transmembrane region" description="Helical" evidence="7">
    <location>
        <begin position="424"/>
        <end position="443"/>
    </location>
</feature>
<sequence>MNSLNSSPDDETTSLLNNMGTASKSTASSSDTTISTLAESPSNDAESQCSDEVMKKRHAWLLPFFINIFLACASFSIVMPSLSPYLLEVGASMSYLPWAVASYSIGEMIGSVAIGSFYEFATHAFSLGRGPRYSMMMCICFGIVGSTLYASAAWVDSSYTAQYFIVAGRFLQGVWTGGQQAIEQAYISAAIEPSKRVEFTATLSTCAVLGFVAGPTIGALLSMIDTTVLGLRIGANNAPGLFILLANTVMLVQTALFFDGKDDCTGERVKEADEEDQVDSSSGNSEYKPFNYMGVAVSMFLFYIHYYSFAVQETIITPLSRVLYDWDSIEVNLLFTCAGVLSLITSFAVRLLARHVEDRILLVASILIGFIGSAFLMDLPFSPDLPVWRFLAGFSLVNVAFPIGRNVVLGIFGNVLGPVNQGRWMGAMIAISAFPRIVGPFIALELLEMVRWKTWLEFGICACLFFVVFALVMQNIDLLVPYEDFLDDFEKNVKQHGRNQLQEVYSPIPSPIIGRRPVVRKPRAQG</sequence>
<feature type="transmembrane region" description="Helical" evidence="7">
    <location>
        <begin position="290"/>
        <end position="309"/>
    </location>
</feature>
<comment type="subcellular location">
    <subcellularLocation>
        <location evidence="1">Endomembrane system</location>
        <topology evidence="1">Multi-pass membrane protein</topology>
    </subcellularLocation>
</comment>
<feature type="transmembrane region" description="Helical" evidence="7">
    <location>
        <begin position="60"/>
        <end position="78"/>
    </location>
</feature>
<feature type="domain" description="Major facilitator superfamily (MFS) profile" evidence="8">
    <location>
        <begin position="60"/>
        <end position="477"/>
    </location>
</feature>
<dbReference type="SUPFAM" id="SSF103473">
    <property type="entry name" value="MFS general substrate transporter"/>
    <property type="match status" value="1"/>
</dbReference>
<evidence type="ECO:0000256" key="5">
    <source>
        <dbReference type="ARBA" id="ARBA00023136"/>
    </source>
</evidence>
<feature type="transmembrane region" description="Helical" evidence="7">
    <location>
        <begin position="133"/>
        <end position="155"/>
    </location>
</feature>
<reference evidence="9" key="1">
    <citation type="submission" date="2023-06" db="EMBL/GenBank/DDBJ databases">
        <title>Survivors Of The Sea: Transcriptome response of Skeletonema marinoi to long-term dormancy.</title>
        <authorList>
            <person name="Pinder M.I.M."/>
            <person name="Kourtchenko O."/>
            <person name="Robertson E.K."/>
            <person name="Larsson T."/>
            <person name="Maumus F."/>
            <person name="Osuna-Cruz C.M."/>
            <person name="Vancaester E."/>
            <person name="Stenow R."/>
            <person name="Vandepoele K."/>
            <person name="Ploug H."/>
            <person name="Bruchert V."/>
            <person name="Godhe A."/>
            <person name="Topel M."/>
        </authorList>
    </citation>
    <scope>NUCLEOTIDE SEQUENCE</scope>
    <source>
        <strain evidence="9">R05AC</strain>
    </source>
</reference>
<evidence type="ECO:0000256" key="6">
    <source>
        <dbReference type="SAM" id="MobiDB-lite"/>
    </source>
</evidence>
<feature type="transmembrane region" description="Helical" evidence="7">
    <location>
        <begin position="387"/>
        <end position="412"/>
    </location>
</feature>
<feature type="transmembrane region" description="Helical" evidence="7">
    <location>
        <begin position="360"/>
        <end position="381"/>
    </location>
</feature>
<evidence type="ECO:0000256" key="1">
    <source>
        <dbReference type="ARBA" id="ARBA00004127"/>
    </source>
</evidence>
<keyword evidence="10" id="KW-1185">Reference proteome</keyword>
<evidence type="ECO:0000256" key="3">
    <source>
        <dbReference type="ARBA" id="ARBA00022692"/>
    </source>
</evidence>
<dbReference type="Gene3D" id="1.20.1250.20">
    <property type="entry name" value="MFS general substrate transporter like domains"/>
    <property type="match status" value="1"/>
</dbReference>